<dbReference type="Pfam" id="PF08778">
    <property type="entry name" value="HIF-1a_CTAD"/>
    <property type="match status" value="1"/>
</dbReference>
<dbReference type="InterPro" id="IPR014887">
    <property type="entry name" value="HIF-1_CTAD"/>
</dbReference>
<feature type="compositionally biased region" description="Basic and acidic residues" evidence="1">
    <location>
        <begin position="397"/>
        <end position="409"/>
    </location>
</feature>
<gene>
    <name evidence="3" type="ORF">QE152_g12490</name>
</gene>
<dbReference type="EMBL" id="JASPKY010000114">
    <property type="protein sequence ID" value="KAK9736428.1"/>
    <property type="molecule type" value="Genomic_DNA"/>
</dbReference>
<feature type="compositionally biased region" description="Polar residues" evidence="1">
    <location>
        <begin position="230"/>
        <end position="253"/>
    </location>
</feature>
<evidence type="ECO:0000313" key="4">
    <source>
        <dbReference type="Proteomes" id="UP001458880"/>
    </source>
</evidence>
<sequence>MGGSVRSSSAIFAGAVVIIEPGMCPEIECEDEIYSACQLQSAVKLDKSSPPTFCFLARSNAKTKFIRLANCNPLSNWTNHRLQRRSLLWIESPQVLHHQQQPAQKKQQPPVPETRPLSVTAKLIGNIVDTPIQSPRLQTATSKLFAPRTEEMSKGFLTFSEEEPGLTMVKDDPEDLTHLAPAAGGVCVPLDPFLPDLDDFLLKDDFSPLLTDEPSDPFMAYRDSCDPSPQLLSPNISKNSDCSLPSLNSPTDSLSDEDQMSTFMSLQMDDDPELAMKAPYIPMNIGADFPLLITDDLMWSTTDRTSSKASPTDSTSSSSSLAQLLCSNLNKCYSNSNANDHGGGLLTIDKNYEELCEKKAPSWRITTPKKSAKDKNDTNHNSHHNNKRTSSTLYDNSSKRTKSEPKEKMSSELLHQLISNNHNRGRPKDKSNWLLDSGGQKATCISQPSDSVLMNLLDEKMKGVDADLLTEKLRILYAQSLKEVKEIEQSTKSSPIRKKSFSLLDPKNGIPSLLDLTQQDYEVNAPVNNHLLQGVDLLVALEQTGPI</sequence>
<reference evidence="3 4" key="1">
    <citation type="journal article" date="2024" name="BMC Genomics">
        <title>De novo assembly and annotation of Popillia japonica's genome with initial clues to its potential as an invasive pest.</title>
        <authorList>
            <person name="Cucini C."/>
            <person name="Boschi S."/>
            <person name="Funari R."/>
            <person name="Cardaioli E."/>
            <person name="Iannotti N."/>
            <person name="Marturano G."/>
            <person name="Paoli F."/>
            <person name="Bruttini M."/>
            <person name="Carapelli A."/>
            <person name="Frati F."/>
            <person name="Nardi F."/>
        </authorList>
    </citation>
    <scope>NUCLEOTIDE SEQUENCE [LARGE SCALE GENOMIC DNA]</scope>
    <source>
        <strain evidence="3">DMR45628</strain>
    </source>
</reference>
<dbReference type="AlphaFoldDB" id="A0AAW1LRH3"/>
<feature type="region of interest" description="Disordered" evidence="1">
    <location>
        <begin position="229"/>
        <end position="257"/>
    </location>
</feature>
<feature type="region of interest" description="Disordered" evidence="1">
    <location>
        <begin position="363"/>
        <end position="409"/>
    </location>
</feature>
<evidence type="ECO:0000313" key="3">
    <source>
        <dbReference type="EMBL" id="KAK9736428.1"/>
    </source>
</evidence>
<protein>
    <submittedName>
        <fullName evidence="3">HIF-1 alpha C terminal transactivation domain</fullName>
    </submittedName>
</protein>
<accession>A0AAW1LRH3</accession>
<evidence type="ECO:0000259" key="2">
    <source>
        <dbReference type="Pfam" id="PF08778"/>
    </source>
</evidence>
<comment type="caution">
    <text evidence="3">The sequence shown here is derived from an EMBL/GenBank/DDBJ whole genome shotgun (WGS) entry which is preliminary data.</text>
</comment>
<evidence type="ECO:0000256" key="1">
    <source>
        <dbReference type="SAM" id="MobiDB-lite"/>
    </source>
</evidence>
<dbReference type="Proteomes" id="UP001458880">
    <property type="component" value="Unassembled WGS sequence"/>
</dbReference>
<name>A0AAW1LRH3_POPJA</name>
<keyword evidence="4" id="KW-1185">Reference proteome</keyword>
<organism evidence="3 4">
    <name type="scientific">Popillia japonica</name>
    <name type="common">Japanese beetle</name>
    <dbReference type="NCBI Taxonomy" id="7064"/>
    <lineage>
        <taxon>Eukaryota</taxon>
        <taxon>Metazoa</taxon>
        <taxon>Ecdysozoa</taxon>
        <taxon>Arthropoda</taxon>
        <taxon>Hexapoda</taxon>
        <taxon>Insecta</taxon>
        <taxon>Pterygota</taxon>
        <taxon>Neoptera</taxon>
        <taxon>Endopterygota</taxon>
        <taxon>Coleoptera</taxon>
        <taxon>Polyphaga</taxon>
        <taxon>Scarabaeiformia</taxon>
        <taxon>Scarabaeidae</taxon>
        <taxon>Rutelinae</taxon>
        <taxon>Popillia</taxon>
    </lineage>
</organism>
<proteinExistence type="predicted"/>
<feature type="domain" description="HIF-1 alpha C-terminal transactivation" evidence="2">
    <location>
        <begin position="515"/>
        <end position="544"/>
    </location>
</feature>
<feature type="compositionally biased region" description="Basic and acidic residues" evidence="1">
    <location>
        <begin position="371"/>
        <end position="380"/>
    </location>
</feature>